<dbReference type="GO" id="GO:0016747">
    <property type="term" value="F:acyltransferase activity, transferring groups other than amino-acyl groups"/>
    <property type="evidence" value="ECO:0007669"/>
    <property type="project" value="InterPro"/>
</dbReference>
<dbReference type="InterPro" id="IPR000182">
    <property type="entry name" value="GNAT_dom"/>
</dbReference>
<evidence type="ECO:0000259" key="1">
    <source>
        <dbReference type="PROSITE" id="PS51186"/>
    </source>
</evidence>
<evidence type="ECO:0000313" key="3">
    <source>
        <dbReference type="Proteomes" id="UP001218218"/>
    </source>
</evidence>
<dbReference type="SUPFAM" id="SSF55729">
    <property type="entry name" value="Acyl-CoA N-acyltransferases (Nat)"/>
    <property type="match status" value="1"/>
</dbReference>
<gene>
    <name evidence="2" type="ORF">DFH08DRAFT_840025</name>
</gene>
<organism evidence="2 3">
    <name type="scientific">Mycena albidolilacea</name>
    <dbReference type="NCBI Taxonomy" id="1033008"/>
    <lineage>
        <taxon>Eukaryota</taxon>
        <taxon>Fungi</taxon>
        <taxon>Dikarya</taxon>
        <taxon>Basidiomycota</taxon>
        <taxon>Agaricomycotina</taxon>
        <taxon>Agaricomycetes</taxon>
        <taxon>Agaricomycetidae</taxon>
        <taxon>Agaricales</taxon>
        <taxon>Marasmiineae</taxon>
        <taxon>Mycenaceae</taxon>
        <taxon>Mycena</taxon>
    </lineage>
</organism>
<name>A0AAD7F3V7_9AGAR</name>
<dbReference type="Proteomes" id="UP001218218">
    <property type="component" value="Unassembled WGS sequence"/>
</dbReference>
<reference evidence="2" key="1">
    <citation type="submission" date="2023-03" db="EMBL/GenBank/DDBJ databases">
        <title>Massive genome expansion in bonnet fungi (Mycena s.s.) driven by repeated elements and novel gene families across ecological guilds.</title>
        <authorList>
            <consortium name="Lawrence Berkeley National Laboratory"/>
            <person name="Harder C.B."/>
            <person name="Miyauchi S."/>
            <person name="Viragh M."/>
            <person name="Kuo A."/>
            <person name="Thoen E."/>
            <person name="Andreopoulos B."/>
            <person name="Lu D."/>
            <person name="Skrede I."/>
            <person name="Drula E."/>
            <person name="Henrissat B."/>
            <person name="Morin E."/>
            <person name="Kohler A."/>
            <person name="Barry K."/>
            <person name="LaButti K."/>
            <person name="Morin E."/>
            <person name="Salamov A."/>
            <person name="Lipzen A."/>
            <person name="Mereny Z."/>
            <person name="Hegedus B."/>
            <person name="Baldrian P."/>
            <person name="Stursova M."/>
            <person name="Weitz H."/>
            <person name="Taylor A."/>
            <person name="Grigoriev I.V."/>
            <person name="Nagy L.G."/>
            <person name="Martin F."/>
            <person name="Kauserud H."/>
        </authorList>
    </citation>
    <scope>NUCLEOTIDE SEQUENCE</scope>
    <source>
        <strain evidence="2">CBHHK002</strain>
    </source>
</reference>
<keyword evidence="3" id="KW-1185">Reference proteome</keyword>
<sequence>MSMNAAISVRLADNSDIPQITSIVNHYIHSSVATFRTDQLSESAILESYLSIRGQGLPYIVAVAADSSTVLGYAYASGYRMPSHKAYCHTVEITVLVHPEHLSEGIGSAMMDVLVFRLKNPDSLESWASTKAPTISEVLCIMALDVTKKDSGHGLRDWYIRWEFQEVGRLKRVGFKFGIWIDTLILQLSLHV</sequence>
<dbReference type="EMBL" id="JARIHO010000003">
    <property type="protein sequence ID" value="KAJ7364807.1"/>
    <property type="molecule type" value="Genomic_DNA"/>
</dbReference>
<feature type="domain" description="N-acetyltransferase" evidence="1">
    <location>
        <begin position="7"/>
        <end position="191"/>
    </location>
</feature>
<comment type="caution">
    <text evidence="2">The sequence shown here is derived from an EMBL/GenBank/DDBJ whole genome shotgun (WGS) entry which is preliminary data.</text>
</comment>
<dbReference type="Gene3D" id="3.40.630.30">
    <property type="match status" value="1"/>
</dbReference>
<protein>
    <recommendedName>
        <fullName evidence="1">N-acetyltransferase domain-containing protein</fullName>
    </recommendedName>
</protein>
<dbReference type="AlphaFoldDB" id="A0AAD7F3V7"/>
<dbReference type="Pfam" id="PF00583">
    <property type="entry name" value="Acetyltransf_1"/>
    <property type="match status" value="1"/>
</dbReference>
<dbReference type="PROSITE" id="PS51186">
    <property type="entry name" value="GNAT"/>
    <property type="match status" value="1"/>
</dbReference>
<proteinExistence type="predicted"/>
<evidence type="ECO:0000313" key="2">
    <source>
        <dbReference type="EMBL" id="KAJ7364807.1"/>
    </source>
</evidence>
<dbReference type="CDD" id="cd04301">
    <property type="entry name" value="NAT_SF"/>
    <property type="match status" value="1"/>
</dbReference>
<accession>A0AAD7F3V7</accession>
<dbReference type="InterPro" id="IPR016181">
    <property type="entry name" value="Acyl_CoA_acyltransferase"/>
</dbReference>